<dbReference type="InterPro" id="IPR013686">
    <property type="entry name" value="Polypept-transport_assoc_ShlB"/>
</dbReference>
<gene>
    <name evidence="6" type="ORF">N4261_20800</name>
</gene>
<dbReference type="Gene3D" id="3.10.20.310">
    <property type="entry name" value="membrane protein fhac"/>
    <property type="match status" value="1"/>
</dbReference>
<keyword evidence="1" id="KW-1134">Transmembrane beta strand</keyword>
<evidence type="ECO:0000256" key="1">
    <source>
        <dbReference type="ARBA" id="ARBA00022452"/>
    </source>
</evidence>
<evidence type="ECO:0000256" key="3">
    <source>
        <dbReference type="ARBA" id="ARBA00023237"/>
    </source>
</evidence>
<reference evidence="6" key="1">
    <citation type="submission" date="2022-10" db="EMBL/GenBank/DDBJ databases">
        <title>Characterization and whole genome sequencing of a new Roseateles species, isolated from fresh water.</title>
        <authorList>
            <person name="Guliayeva D.Y."/>
            <person name="Akhremchuk A.E."/>
            <person name="Sikolenko M.A."/>
            <person name="Valentovich L.N."/>
            <person name="Sidarenka A.V."/>
        </authorList>
    </citation>
    <scope>NUCLEOTIDE SEQUENCE</scope>
    <source>
        <strain evidence="6">BIM B-1768</strain>
    </source>
</reference>
<feature type="domain" description="Haemolysin activator HlyB C-terminal" evidence="4">
    <location>
        <begin position="143"/>
        <end position="460"/>
    </location>
</feature>
<dbReference type="Pfam" id="PF08479">
    <property type="entry name" value="POTRA_2"/>
    <property type="match status" value="1"/>
</dbReference>
<dbReference type="Gene3D" id="2.40.160.50">
    <property type="entry name" value="membrane protein fhac: a member of the omp85/tpsb transporter family"/>
    <property type="match status" value="1"/>
</dbReference>
<sequence length="499" mass="54185">MTTSPVDVFEYLVRGNTVLDARTIERAVTPFLGPARTRQDIEAARDALAAAYQAAGYQSAYVDLPDQPMVDGVVVLLVNEVRVGRLRVTGSEYTSLQAVREQVPSLSEGEVPNFQQAQVELNTLNRGGQRQVMPLVRQGSLPGTMDVDLKVDDHSPWRASIGLNNDKSADTRDLRLSLSVGHDNLWQLGHSASLNLYATPQDFSQTHVVSGAYTAPLRDSAWSVEASGYVSDSNMATLGGTTVLGKGYSAGFKGSYVVPDSGAWWHSFSLGLDLKRNRESLRVGAAGDTVPLDYAPFTLGYAGVRQGERSQLSVALSAVTGVRSVLGYGSDWREFDYKRYKSSPSFLVLKGDMNGSLTMEGGSQVALRVAVQASDSPLVSSEQMAAGGMNSVRGYLSAERVGDVGLVGALEWRTQPLALPMAAIENARFYTFFDFGHLRLREPLPEQQSRFTLFSLGLGTSFGFGPHLSGRLDVGYPLRAGERTDRHDPRLTFHLNASY</sequence>
<organism evidence="6 7">
    <name type="scientific">Roseateles amylovorans</name>
    <dbReference type="NCBI Taxonomy" id="2978473"/>
    <lineage>
        <taxon>Bacteria</taxon>
        <taxon>Pseudomonadati</taxon>
        <taxon>Pseudomonadota</taxon>
        <taxon>Betaproteobacteria</taxon>
        <taxon>Burkholderiales</taxon>
        <taxon>Sphaerotilaceae</taxon>
        <taxon>Roseateles</taxon>
    </lineage>
</organism>
<evidence type="ECO:0000313" key="7">
    <source>
        <dbReference type="Proteomes" id="UP001064933"/>
    </source>
</evidence>
<feature type="domain" description="Polypeptide-transport-associated ShlB-type" evidence="5">
    <location>
        <begin position="11"/>
        <end position="80"/>
    </location>
</feature>
<keyword evidence="3" id="KW-0998">Cell outer membrane</keyword>
<dbReference type="InterPro" id="IPR005565">
    <property type="entry name" value="Hemolysn_activator_HlyB_C"/>
</dbReference>
<proteinExistence type="predicted"/>
<keyword evidence="2" id="KW-0812">Transmembrane</keyword>
<protein>
    <submittedName>
        <fullName evidence="6">ShlB/FhaC/HecB family hemolysin secretion/activation protein</fullName>
    </submittedName>
</protein>
<evidence type="ECO:0000256" key="2">
    <source>
        <dbReference type="ARBA" id="ARBA00022692"/>
    </source>
</evidence>
<dbReference type="RefSeq" id="WP_261757164.1">
    <property type="nucleotide sequence ID" value="NZ_CP104562.2"/>
</dbReference>
<evidence type="ECO:0000259" key="5">
    <source>
        <dbReference type="Pfam" id="PF08479"/>
    </source>
</evidence>
<dbReference type="Pfam" id="PF03865">
    <property type="entry name" value="ShlB"/>
    <property type="match status" value="1"/>
</dbReference>
<evidence type="ECO:0000313" key="6">
    <source>
        <dbReference type="EMBL" id="UXH77417.1"/>
    </source>
</evidence>
<dbReference type="EMBL" id="CP104562">
    <property type="protein sequence ID" value="UXH77417.1"/>
    <property type="molecule type" value="Genomic_DNA"/>
</dbReference>
<dbReference type="InterPro" id="IPR051544">
    <property type="entry name" value="TPS_OM_transporter"/>
</dbReference>
<keyword evidence="7" id="KW-1185">Reference proteome</keyword>
<dbReference type="PANTHER" id="PTHR34597">
    <property type="entry name" value="SLR1661 PROTEIN"/>
    <property type="match status" value="1"/>
</dbReference>
<evidence type="ECO:0000259" key="4">
    <source>
        <dbReference type="Pfam" id="PF03865"/>
    </source>
</evidence>
<dbReference type="Proteomes" id="UP001064933">
    <property type="component" value="Chromosome"/>
</dbReference>
<dbReference type="PANTHER" id="PTHR34597:SF6">
    <property type="entry name" value="BLR6126 PROTEIN"/>
    <property type="match status" value="1"/>
</dbReference>
<keyword evidence="1" id="KW-0472">Membrane</keyword>
<accession>A0ABY6AXL4</accession>
<name>A0ABY6AXL4_9BURK</name>